<evidence type="ECO:0000313" key="1">
    <source>
        <dbReference type="EMBL" id="QHB38995.1"/>
    </source>
</evidence>
<gene>
    <name evidence="1" type="ORF">laban61_gp024</name>
</gene>
<accession>A0A6B9LJ67</accession>
<proteinExistence type="predicted"/>
<evidence type="ECO:0000313" key="2">
    <source>
        <dbReference type="Proteomes" id="UP000465101"/>
    </source>
</evidence>
<dbReference type="Proteomes" id="UP000465101">
    <property type="component" value="Segment"/>
</dbReference>
<dbReference type="EMBL" id="MN812211">
    <property type="protein sequence ID" value="QHB38995.1"/>
    <property type="molecule type" value="Genomic_DNA"/>
</dbReference>
<name>A0A6B9LJ67_9CAUD</name>
<reference evidence="1 2" key="1">
    <citation type="journal article" date="2020" name="Viruses">
        <title>Diversity and Host Interactions Among Virulent and Temperate Baltic Sea Flavobacterium Phages.</title>
        <authorList>
            <person name="Nilsson E."/>
            <person name="Bayfield O.W."/>
            <person name="Lundin D."/>
            <person name="Antson A.A."/>
            <person name="Holmfeldt K."/>
        </authorList>
    </citation>
    <scope>NUCLEOTIDE SEQUENCE [LARGE SCALE GENOMIC DNA]</scope>
</reference>
<sequence>MNTQTNNSRKNNAFKLSNQVKNLLHEKGLSFLFTYQDYKYFKSQVNSTFNKAQEIANLFIQYHEPTETDFSEYVF</sequence>
<keyword evidence="2" id="KW-1185">Reference proteome</keyword>
<organism evidence="1 2">
    <name type="scientific">Flavobacterium phage vB_FspS_laban6-1</name>
    <dbReference type="NCBI Taxonomy" id="2686250"/>
    <lineage>
        <taxon>Viruses</taxon>
        <taxon>Duplodnaviria</taxon>
        <taxon>Heunggongvirae</taxon>
        <taxon>Uroviricota</taxon>
        <taxon>Caudoviricetes</taxon>
        <taxon>Duneviridae</taxon>
        <taxon>Labanvirus</taxon>
        <taxon>Labanvirus laban</taxon>
    </lineage>
</organism>
<protein>
    <submittedName>
        <fullName evidence="1">Uncharacterized protein</fullName>
    </submittedName>
</protein>